<feature type="domain" description="DUF2134" evidence="1">
    <location>
        <begin position="53"/>
        <end position="143"/>
    </location>
</feature>
<evidence type="ECO:0000313" key="3">
    <source>
        <dbReference type="EMBL" id="SAL43509.1"/>
    </source>
</evidence>
<dbReference type="Pfam" id="PF09977">
    <property type="entry name" value="Tad_C"/>
    <property type="match status" value="1"/>
</dbReference>
<evidence type="ECO:0008006" key="5">
    <source>
        <dbReference type="Google" id="ProtNLM"/>
    </source>
</evidence>
<evidence type="ECO:0000313" key="4">
    <source>
        <dbReference type="Proteomes" id="UP000198263"/>
    </source>
</evidence>
<keyword evidence="4" id="KW-1185">Reference proteome</keyword>
<protein>
    <recommendedName>
        <fullName evidence="5">DUF2134 domain-containing protein</fullName>
    </recommendedName>
</protein>
<feature type="domain" description="Putative Flp pilus-assembly TadG-like N-terminal" evidence="2">
    <location>
        <begin position="3"/>
        <end position="41"/>
    </location>
</feature>
<accession>A0A658R2N7</accession>
<proteinExistence type="predicted"/>
<organism evidence="3 4">
    <name type="scientific">Caballeronia concitans</name>
    <dbReference type="NCBI Taxonomy" id="1777133"/>
    <lineage>
        <taxon>Bacteria</taxon>
        <taxon>Pseudomonadati</taxon>
        <taxon>Pseudomonadota</taxon>
        <taxon>Betaproteobacteria</taxon>
        <taxon>Burkholderiales</taxon>
        <taxon>Burkholderiaceae</taxon>
        <taxon>Caballeronia</taxon>
    </lineage>
</organism>
<dbReference type="EMBL" id="FCNV02000012">
    <property type="protein sequence ID" value="SAL43509.1"/>
    <property type="molecule type" value="Genomic_DNA"/>
</dbReference>
<dbReference type="AlphaFoldDB" id="A0A658R2N7"/>
<evidence type="ECO:0000259" key="1">
    <source>
        <dbReference type="Pfam" id="PF09977"/>
    </source>
</evidence>
<sequence length="320" mass="32853">MLFALCMTLAVGALAVDIGHLILARTELQTDADASALSGAAYLLTLGSGPNWSGAHDAAAQAVTLNSSDGIRLKDAAIATGYWNLARTLLGLQSQSITPGINDAPAVQSTVARAKGSNGGPINFFLARVLGINSGAASASAVAIVAAPGYVAPGALFPVAIGRCIYNQYWNAQTGTPVVDSTGKPPQVEIGNSLTYGGCEAGQWTSFQTNNNDVPTVRGLIANGNDTSLRIGDSIWIQSGIKNTIYSSVPWNVDVLVPVVDAATSDAHPIVAFAAFHIDSANGASDKYIVGHFIAGYKVASVGGGVGPYYGAYIPPRLAY</sequence>
<reference evidence="3 4" key="1">
    <citation type="submission" date="2016-01" db="EMBL/GenBank/DDBJ databases">
        <authorList>
            <person name="Peeters C."/>
        </authorList>
    </citation>
    <scope>NUCLEOTIDE SEQUENCE [LARGE SCALE GENOMIC DNA]</scope>
    <source>
        <strain evidence="3">LMG 29315</strain>
    </source>
</reference>
<dbReference type="Pfam" id="PF13400">
    <property type="entry name" value="Tad"/>
    <property type="match status" value="1"/>
</dbReference>
<evidence type="ECO:0000259" key="2">
    <source>
        <dbReference type="Pfam" id="PF13400"/>
    </source>
</evidence>
<name>A0A658R2N7_9BURK</name>
<dbReference type="InterPro" id="IPR018705">
    <property type="entry name" value="DUF2134_membrane"/>
</dbReference>
<comment type="caution">
    <text evidence="3">The sequence shown here is derived from an EMBL/GenBank/DDBJ whole genome shotgun (WGS) entry which is preliminary data.</text>
</comment>
<gene>
    <name evidence="3" type="ORF">AWB72_04575</name>
</gene>
<dbReference type="InterPro" id="IPR028087">
    <property type="entry name" value="Tad_N"/>
</dbReference>
<dbReference type="Proteomes" id="UP000198263">
    <property type="component" value="Unassembled WGS sequence"/>
</dbReference>